<dbReference type="AlphaFoldDB" id="A0A9P9K5A5"/>
<dbReference type="OrthoDB" id="4737923at2759"/>
<dbReference type="Proteomes" id="UP000720189">
    <property type="component" value="Unassembled WGS sequence"/>
</dbReference>
<gene>
    <name evidence="1" type="ORF">BKA55DRAFT_575592</name>
</gene>
<name>A0A9P9K5A5_FUSRE</name>
<protein>
    <submittedName>
        <fullName evidence="1">Uncharacterized protein</fullName>
    </submittedName>
</protein>
<proteinExistence type="predicted"/>
<evidence type="ECO:0000313" key="1">
    <source>
        <dbReference type="EMBL" id="KAH7240689.1"/>
    </source>
</evidence>
<dbReference type="EMBL" id="JAGMUX010000013">
    <property type="protein sequence ID" value="KAH7240689.1"/>
    <property type="molecule type" value="Genomic_DNA"/>
</dbReference>
<evidence type="ECO:0000313" key="2">
    <source>
        <dbReference type="Proteomes" id="UP000720189"/>
    </source>
</evidence>
<comment type="caution">
    <text evidence="1">The sequence shown here is derived from an EMBL/GenBank/DDBJ whole genome shotgun (WGS) entry which is preliminary data.</text>
</comment>
<dbReference type="GeneID" id="70223348"/>
<accession>A0A9P9K5A5</accession>
<sequence length="143" mass="15373">MSNSSCSDHHSSFIIQYLSTKTSISTQLTLLPQQLSYIFTLQPLQPTFIMTTNSFGGALPRFDFPSQPAPAVSRMARIHKALPVVLVAATVAAVALKTTQQARESHTSVPAMLFGRAPAQGLVPRGQGIIDKQNVDLGAKPNK</sequence>
<keyword evidence="2" id="KW-1185">Reference proteome</keyword>
<dbReference type="RefSeq" id="XP_046046203.1">
    <property type="nucleotide sequence ID" value="XM_046193394.1"/>
</dbReference>
<organism evidence="1 2">
    <name type="scientific">Fusarium redolens</name>
    <dbReference type="NCBI Taxonomy" id="48865"/>
    <lineage>
        <taxon>Eukaryota</taxon>
        <taxon>Fungi</taxon>
        <taxon>Dikarya</taxon>
        <taxon>Ascomycota</taxon>
        <taxon>Pezizomycotina</taxon>
        <taxon>Sordariomycetes</taxon>
        <taxon>Hypocreomycetidae</taxon>
        <taxon>Hypocreales</taxon>
        <taxon>Nectriaceae</taxon>
        <taxon>Fusarium</taxon>
        <taxon>Fusarium redolens species complex</taxon>
    </lineage>
</organism>
<reference evidence="1" key="1">
    <citation type="journal article" date="2021" name="Nat. Commun.">
        <title>Genetic determinants of endophytism in the Arabidopsis root mycobiome.</title>
        <authorList>
            <person name="Mesny F."/>
            <person name="Miyauchi S."/>
            <person name="Thiergart T."/>
            <person name="Pickel B."/>
            <person name="Atanasova L."/>
            <person name="Karlsson M."/>
            <person name="Huettel B."/>
            <person name="Barry K.W."/>
            <person name="Haridas S."/>
            <person name="Chen C."/>
            <person name="Bauer D."/>
            <person name="Andreopoulos W."/>
            <person name="Pangilinan J."/>
            <person name="LaButti K."/>
            <person name="Riley R."/>
            <person name="Lipzen A."/>
            <person name="Clum A."/>
            <person name="Drula E."/>
            <person name="Henrissat B."/>
            <person name="Kohler A."/>
            <person name="Grigoriev I.V."/>
            <person name="Martin F.M."/>
            <person name="Hacquard S."/>
        </authorList>
    </citation>
    <scope>NUCLEOTIDE SEQUENCE</scope>
    <source>
        <strain evidence="1">MPI-CAGE-AT-0023</strain>
    </source>
</reference>